<feature type="binding site" evidence="3 4">
    <location>
        <position position="277"/>
    </location>
    <ligand>
        <name>Zn(2+)</name>
        <dbReference type="ChEBI" id="CHEBI:29105"/>
    </ligand>
</feature>
<feature type="binding site" evidence="3 4">
    <location>
        <position position="212"/>
    </location>
    <ligand>
        <name>Zn(2+)</name>
        <dbReference type="ChEBI" id="CHEBI:29105"/>
    </ligand>
</feature>
<keyword evidence="3 4" id="KW-0862">Zinc</keyword>
<protein>
    <recommendedName>
        <fullName evidence="5">Hcy-binding domain-containing protein</fullName>
    </recommendedName>
</protein>
<evidence type="ECO:0000313" key="6">
    <source>
        <dbReference type="EMBL" id="TKJ38405.1"/>
    </source>
</evidence>
<dbReference type="Proteomes" id="UP000319619">
    <property type="component" value="Unassembled WGS sequence"/>
</dbReference>
<evidence type="ECO:0000259" key="5">
    <source>
        <dbReference type="PROSITE" id="PS50970"/>
    </source>
</evidence>
<evidence type="ECO:0000256" key="2">
    <source>
        <dbReference type="ARBA" id="ARBA00022679"/>
    </source>
</evidence>
<dbReference type="GO" id="GO:0009086">
    <property type="term" value="P:methionine biosynthetic process"/>
    <property type="evidence" value="ECO:0007669"/>
    <property type="project" value="InterPro"/>
</dbReference>
<reference evidence="6 7" key="1">
    <citation type="submission" date="2017-06" db="EMBL/GenBank/DDBJ databases">
        <title>Novel microbial phyla capable of carbon fixation and sulfur reduction in deep-sea sediments.</title>
        <authorList>
            <person name="Huang J."/>
            <person name="Baker B."/>
            <person name="Wang Y."/>
        </authorList>
    </citation>
    <scope>NUCLEOTIDE SEQUENCE [LARGE SCALE GENOMIC DNA]</scope>
    <source>
        <strain evidence="6">B3_LCP</strain>
    </source>
</reference>
<comment type="cofactor">
    <cofactor evidence="3">
        <name>Zn(2+)</name>
        <dbReference type="ChEBI" id="CHEBI:29105"/>
    </cofactor>
    <text evidence="3">Binds 1 zinc ion per subunit.</text>
</comment>
<evidence type="ECO:0000256" key="1">
    <source>
        <dbReference type="ARBA" id="ARBA00022603"/>
    </source>
</evidence>
<sequence>MKEQIADRILHTPPLLFDGAIGSRLIGMGLPAGQAPEAWILSQADKIRQVHEEYTQAGANVITTCSFGGNRIRLKKGSLDRKCDAINRRAVEIAKEASQGKTYIAGGMGPTGEFFQPHGLLTEESADKTFIEQAGILADCSIDFFLLETHYDLKEALISLNACRKTAPSIPVAVTMTFNSTPNGFFTVMGDSAVEALKTLSDNGAFLVGSNCTLEAEGMVKLAKYLVTEIDTPLLIQPNAGTPEITPDGVVYPQKADEFAQSAQQILSSGVHAFGGCCGSDATHISALRVLIDKNFR</sequence>
<evidence type="ECO:0000313" key="7">
    <source>
        <dbReference type="Proteomes" id="UP000319619"/>
    </source>
</evidence>
<dbReference type="AlphaFoldDB" id="A0A532UTY1"/>
<keyword evidence="1 4" id="KW-0489">Methyltransferase</keyword>
<dbReference type="Gene3D" id="3.20.20.330">
    <property type="entry name" value="Homocysteine-binding-like domain"/>
    <property type="match status" value="1"/>
</dbReference>
<dbReference type="InterPro" id="IPR036589">
    <property type="entry name" value="HCY_dom_sf"/>
</dbReference>
<keyword evidence="2 4" id="KW-0808">Transferase</keyword>
<proteinExistence type="predicted"/>
<organism evidence="6 7">
    <name type="scientific">candidate division LCP-89 bacterium B3_LCP</name>
    <dbReference type="NCBI Taxonomy" id="2012998"/>
    <lineage>
        <taxon>Bacteria</taxon>
        <taxon>Pseudomonadati</taxon>
        <taxon>Bacteria division LCP-89</taxon>
    </lineage>
</organism>
<dbReference type="PROSITE" id="PS50970">
    <property type="entry name" value="HCY"/>
    <property type="match status" value="1"/>
</dbReference>
<dbReference type="GO" id="GO:0032259">
    <property type="term" value="P:methylation"/>
    <property type="evidence" value="ECO:0007669"/>
    <property type="project" value="UniProtKB-KW"/>
</dbReference>
<dbReference type="PANTHER" id="PTHR11103">
    <property type="entry name" value="SLR1189 PROTEIN"/>
    <property type="match status" value="1"/>
</dbReference>
<dbReference type="SUPFAM" id="SSF82282">
    <property type="entry name" value="Homocysteine S-methyltransferase"/>
    <property type="match status" value="1"/>
</dbReference>
<dbReference type="GO" id="GO:0008168">
    <property type="term" value="F:methyltransferase activity"/>
    <property type="evidence" value="ECO:0007669"/>
    <property type="project" value="UniProtKB-UniRule"/>
</dbReference>
<comment type="caution">
    <text evidence="6">The sequence shown here is derived from an EMBL/GenBank/DDBJ whole genome shotgun (WGS) entry which is preliminary data.</text>
</comment>
<dbReference type="PIRSF" id="PIRSF037505">
    <property type="entry name" value="Betaine_HMT"/>
    <property type="match status" value="1"/>
</dbReference>
<accession>A0A532UTY1</accession>
<evidence type="ECO:0000256" key="3">
    <source>
        <dbReference type="PIRSR" id="PIRSR037505-2"/>
    </source>
</evidence>
<evidence type="ECO:0000256" key="4">
    <source>
        <dbReference type="PROSITE-ProRule" id="PRU00333"/>
    </source>
</evidence>
<keyword evidence="3 4" id="KW-0479">Metal-binding</keyword>
<gene>
    <name evidence="6" type="ORF">CEE37_12865</name>
</gene>
<feature type="domain" description="Hcy-binding" evidence="5">
    <location>
        <begin position="3"/>
        <end position="292"/>
    </location>
</feature>
<dbReference type="Pfam" id="PF02574">
    <property type="entry name" value="S-methyl_trans"/>
    <property type="match status" value="1"/>
</dbReference>
<dbReference type="InterPro" id="IPR017226">
    <property type="entry name" value="BHMT-like"/>
</dbReference>
<feature type="binding site" evidence="3 4">
    <location>
        <position position="278"/>
    </location>
    <ligand>
        <name>Zn(2+)</name>
        <dbReference type="ChEBI" id="CHEBI:29105"/>
    </ligand>
</feature>
<dbReference type="EMBL" id="NJBN01000010">
    <property type="protein sequence ID" value="TKJ38405.1"/>
    <property type="molecule type" value="Genomic_DNA"/>
</dbReference>
<dbReference type="GO" id="GO:0008270">
    <property type="term" value="F:zinc ion binding"/>
    <property type="evidence" value="ECO:0007669"/>
    <property type="project" value="InterPro"/>
</dbReference>
<name>A0A532UTY1_UNCL8</name>
<dbReference type="InterPro" id="IPR003726">
    <property type="entry name" value="HCY_dom"/>
</dbReference>
<dbReference type="PANTHER" id="PTHR11103:SF18">
    <property type="entry name" value="SLR1189 PROTEIN"/>
    <property type="match status" value="1"/>
</dbReference>